<sequence length="65" mass="6610">MHSGTALAVLLSLPASRAWSVRVLSEGAEEYRTLGRGLISAAVLVALGGLLFGALRAVLAGQGAY</sequence>
<dbReference type="Proteomes" id="UP000581769">
    <property type="component" value="Unassembled WGS sequence"/>
</dbReference>
<reference evidence="2 3" key="1">
    <citation type="submission" date="2020-08" db="EMBL/GenBank/DDBJ databases">
        <title>Sequencing the genomes of 1000 actinobacteria strains.</title>
        <authorList>
            <person name="Klenk H.-P."/>
        </authorList>
    </citation>
    <scope>NUCLEOTIDE SEQUENCE [LARGE SCALE GENOMIC DNA]</scope>
    <source>
        <strain evidence="2 3">DSM 45859</strain>
    </source>
</reference>
<keyword evidence="1" id="KW-0472">Membrane</keyword>
<evidence type="ECO:0000313" key="2">
    <source>
        <dbReference type="EMBL" id="MBB4683180.1"/>
    </source>
</evidence>
<comment type="caution">
    <text evidence="2">The sequence shown here is derived from an EMBL/GenBank/DDBJ whole genome shotgun (WGS) entry which is preliminary data.</text>
</comment>
<accession>A0A840IMK6</accession>
<keyword evidence="3" id="KW-1185">Reference proteome</keyword>
<dbReference type="EMBL" id="JACHMG010000001">
    <property type="protein sequence ID" value="MBB4683180.1"/>
    <property type="molecule type" value="Genomic_DNA"/>
</dbReference>
<keyword evidence="1" id="KW-0812">Transmembrane</keyword>
<evidence type="ECO:0000313" key="3">
    <source>
        <dbReference type="Proteomes" id="UP000581769"/>
    </source>
</evidence>
<evidence type="ECO:0000256" key="1">
    <source>
        <dbReference type="SAM" id="Phobius"/>
    </source>
</evidence>
<organism evidence="2 3">
    <name type="scientific">Amycolatopsis jiangsuensis</name>
    <dbReference type="NCBI Taxonomy" id="1181879"/>
    <lineage>
        <taxon>Bacteria</taxon>
        <taxon>Bacillati</taxon>
        <taxon>Actinomycetota</taxon>
        <taxon>Actinomycetes</taxon>
        <taxon>Pseudonocardiales</taxon>
        <taxon>Pseudonocardiaceae</taxon>
        <taxon>Amycolatopsis</taxon>
    </lineage>
</organism>
<protein>
    <submittedName>
        <fullName evidence="2">Uncharacterized protein</fullName>
    </submittedName>
</protein>
<gene>
    <name evidence="2" type="ORF">BJY18_000665</name>
</gene>
<dbReference type="AlphaFoldDB" id="A0A840IMK6"/>
<proteinExistence type="predicted"/>
<feature type="transmembrane region" description="Helical" evidence="1">
    <location>
        <begin position="34"/>
        <end position="59"/>
    </location>
</feature>
<name>A0A840IMK6_9PSEU</name>
<keyword evidence="1" id="KW-1133">Transmembrane helix</keyword>